<sequence>MNKNNFMQEFIMLYATTDHAQTVFLITADKKFRKVQIIPQFLSSFEGLVIKEN</sequence>
<dbReference type="EMBL" id="KM275477">
    <property type="protein sequence ID" value="AIM40832.1"/>
    <property type="molecule type" value="Genomic_DNA"/>
</dbReference>
<dbReference type="AlphaFoldDB" id="A0A088F8G0"/>
<organism evidence="1">
    <name type="scientific">Streptococcus pyogenes</name>
    <dbReference type="NCBI Taxonomy" id="1314"/>
    <lineage>
        <taxon>Bacteria</taxon>
        <taxon>Bacillati</taxon>
        <taxon>Bacillota</taxon>
        <taxon>Bacilli</taxon>
        <taxon>Lactobacillales</taxon>
        <taxon>Streptococcaceae</taxon>
        <taxon>Streptococcus</taxon>
    </lineage>
</organism>
<protein>
    <recommendedName>
        <fullName evidence="2">PIN domain-containing protein</fullName>
    </recommendedName>
</protein>
<name>A0A088F8G0_STRPY</name>
<evidence type="ECO:0008006" key="2">
    <source>
        <dbReference type="Google" id="ProtNLM"/>
    </source>
</evidence>
<gene>
    <name evidence="1" type="ORF">SpyCIM25_03</name>
</gene>
<evidence type="ECO:0000313" key="1">
    <source>
        <dbReference type="EMBL" id="AIM40832.1"/>
    </source>
</evidence>
<proteinExistence type="predicted"/>
<reference evidence="1" key="1">
    <citation type="submission" date="2014-08" db="EMBL/GenBank/DDBJ databases">
        <title>Phage-like Chromosomal Island SpyCIM25 in Historical Streptococcus pyogenes Strain T25-3.</title>
        <authorList>
            <person name="Nguyen S.V."/>
            <person name="McShan W.M."/>
        </authorList>
    </citation>
    <scope>NUCLEOTIDE SEQUENCE</scope>
    <source>
        <strain evidence="1">T25-3</strain>
    </source>
</reference>
<accession>A0A088F8G0</accession>